<keyword evidence="1" id="KW-0540">Nuclease</keyword>
<evidence type="ECO:0000313" key="7">
    <source>
        <dbReference type="Proteomes" id="UP000636709"/>
    </source>
</evidence>
<gene>
    <name evidence="6" type="ORF">HU200_036788</name>
</gene>
<comment type="caution">
    <text evidence="6">The sequence shown here is derived from an EMBL/GenBank/DDBJ whole genome shotgun (WGS) entry which is preliminary data.</text>
</comment>
<evidence type="ECO:0000259" key="5">
    <source>
        <dbReference type="SMART" id="SM00474"/>
    </source>
</evidence>
<dbReference type="GO" id="GO:0005634">
    <property type="term" value="C:nucleus"/>
    <property type="evidence" value="ECO:0007669"/>
    <property type="project" value="TreeGrafter"/>
</dbReference>
<feature type="compositionally biased region" description="Pro residues" evidence="3">
    <location>
        <begin position="283"/>
        <end position="301"/>
    </location>
</feature>
<dbReference type="Pfam" id="PF01612">
    <property type="entry name" value="DNA_pol_A_exo1"/>
    <property type="match status" value="3"/>
</dbReference>
<sequence>METGRFPREPPKPPRPEPPLYPLSLLPPRIRPLAARVRRSPLAYRSRSSGNRSGASVSRAKCGSTRSGPVPDPQWRLAAPRELDRPKKATADRNREKLRKEKVAAEGNYPAGDAAYDEEAELERALHQSRAEEEFRRGVQQRGGAYEHGGGSGSRGGNPVSRMFGRSSSVRQTPGVVDYNLWSARGSTQPRIDTGKWTQKVQNIRSLRIAAPLMMKMILMMVLAVTGVVAVEVKVVVVAVAVAVTVKVVVVAVAAKVVVVVGAVVLAGVVAPLPPAGGSANRAPPPPPRVLVQAAPPPPSPWHLSLSTDREAARALEHRGARRRSGGSRTEREAPCAGEVGRGGDLRVVGKMAALAGEAAWMRVLEEGVFSATCWRRAEGGPSPPSNPTRGPTLFFSSFPSLFSSVPLASLVPTPSPAAATIPRRYPPWPDPILWGTELGLGVGGVGRGEDGGRGSRAATGATRWWAEPVAEPEPAVRFGLVSILGLQWPPPTSHSGRWLEAWAPGFDVNRAPITTDVISVTFEGHVITTTVTSSGSAVDRWISEVLSEHRSGGILYNITVGLDVEWRPSYRPGQQNPAATLQLCVDRRCLIFQLLYADYFPAALANFLGDRGIRFFGVGVEADAERLRIDHGLAVANAVDLRVVTARWMNRPDLRQAGLRNIVAAVMGVDLVKPRRVTMSRWDARCLSHEQIRYACIDAFVSFKAPALRGVWGRDSESVPNQARARLFLCVGTAWVRRQCWYEENQTAITDRRSAPSRIPADDPAPTLSPPTTRHKRKRASPSFAPEMTKSSSTYAYDTGVAMDDGTVIRTTVTNSGDAVKQFLQEVNNKHGQRLIVGLDTEWRVKHRRDGHKDYRTAVLQLCVGHRCLVFQIARSDHVPAVLRAFLACPDHSFVGVGVGVDNERLYDDCGLYVANAVDLTYVAAEALSRPELRRAGLKALTREVMGVHIDKDKAVTMSEWGRPRLLVEQVRYACVDAFVSFEVGRLLLGGDAETGETTARYVPFELPSNLFIFYLPFHGALSPRMAGAACSSSTSPLLWLAPISSHRTSRGRVVMLGTSATTANRSYTCTRFTAREGRWGRLIVTVDGRFAGCSVLAADELKSDADIHPDDNVRQHRPWERGRLLGGGRVTGKEEEDGRRPHGSIDSDATRSHDGLHLLVTHLTYYNLTKLWVVHRFPSGDHGHRRGTLCGAIPGYILSVVVIDALGRHPLQVAGFMALYNMAFFFANVGANTTMFVAPVELFPFRRSSSARAMAYPRWVVRASSVLGGFSLSQERRRRRERGRHGIGIRNELFVVAGTNFLGMLMTLFVLSREVVYEAVGGTPWARNQVRPNSGAELAEGLCAVDYVKGLAHASASPIDLAAGRKHRLAASRVRAARRRFSLPSRSAFPQIYRPISPPTTLFGLRTCGAPNTLPFIYAGAAARAENHLQIASSLPPTMMSTNTYDTDVVMDDGTVIKTTVTSSGDAVEAFLREVGDNHGHHLLVGIDTEWRVVPAEHDGRPKNRMAVLQLCVGRRGLVFQIFHADHVPDALRAFLACPDHRFLGVAVDGDVKRLSEDCGLAVANAVELRHVAAEVLARPKLREAGLKALTREVMGVLIDKPKRLTMSKWDERRLSMEQVRYACIDAFVSYEIGRLLLTGQCCAAEGAAAAAAGGGGTIASPFAATPVPRGALCAAPGCTPLLTPPPQSTSAQTDGRSGRTHARKQQQPHAHTHASKQQLVRTRKQQQQQQQQLARPHARTQQQQLATPPGRKQQPARHARAAARRRGAAPRPRGRACSSSSPPRRGAPARSMDVSCSGPASAAMALPPPSPRCGFTWRERNGLVARAYGDMV</sequence>
<keyword evidence="2" id="KW-0378">Hydrolase</keyword>
<proteinExistence type="predicted"/>
<dbReference type="Gene3D" id="1.20.1250.20">
    <property type="entry name" value="MFS general substrate transporter like domains"/>
    <property type="match status" value="1"/>
</dbReference>
<feature type="compositionally biased region" description="Basic and acidic residues" evidence="3">
    <location>
        <begin position="308"/>
        <end position="319"/>
    </location>
</feature>
<accession>A0A835BF00</accession>
<feature type="region of interest" description="Disordered" evidence="3">
    <location>
        <begin position="1"/>
        <end position="100"/>
    </location>
</feature>
<dbReference type="GO" id="GO:0003676">
    <property type="term" value="F:nucleic acid binding"/>
    <property type="evidence" value="ECO:0007669"/>
    <property type="project" value="InterPro"/>
</dbReference>
<keyword evidence="4" id="KW-0812">Transmembrane</keyword>
<name>A0A835BF00_9POAL</name>
<keyword evidence="4" id="KW-0472">Membrane</keyword>
<feature type="compositionally biased region" description="Basic residues" evidence="3">
    <location>
        <begin position="1701"/>
        <end position="1717"/>
    </location>
</feature>
<dbReference type="InterPro" id="IPR012337">
    <property type="entry name" value="RNaseH-like_sf"/>
</dbReference>
<dbReference type="Proteomes" id="UP000636709">
    <property type="component" value="Unassembled WGS sequence"/>
</dbReference>
<feature type="transmembrane region" description="Helical" evidence="4">
    <location>
        <begin position="1295"/>
        <end position="1313"/>
    </location>
</feature>
<evidence type="ECO:0000313" key="6">
    <source>
        <dbReference type="EMBL" id="KAF8695912.1"/>
    </source>
</evidence>
<feature type="compositionally biased region" description="Low complexity" evidence="3">
    <location>
        <begin position="1778"/>
        <end position="1808"/>
    </location>
</feature>
<dbReference type="PANTHER" id="PTHR13620:SF123">
    <property type="entry name" value="OS11G0222320 PROTEIN"/>
    <property type="match status" value="1"/>
</dbReference>
<dbReference type="InterPro" id="IPR051132">
    <property type="entry name" value="3-5_Exonuclease_domain"/>
</dbReference>
<dbReference type="SUPFAM" id="SSF53098">
    <property type="entry name" value="Ribonuclease H-like"/>
    <property type="match status" value="3"/>
</dbReference>
<keyword evidence="4" id="KW-1133">Transmembrane helix</keyword>
<feature type="transmembrane region" description="Helical" evidence="4">
    <location>
        <begin position="218"/>
        <end position="242"/>
    </location>
</feature>
<feature type="region of interest" description="Disordered" evidence="3">
    <location>
        <begin position="132"/>
        <end position="160"/>
    </location>
</feature>
<protein>
    <recommendedName>
        <fullName evidence="5">3'-5' exonuclease domain-containing protein</fullName>
    </recommendedName>
</protein>
<feature type="region of interest" description="Disordered" evidence="3">
    <location>
        <begin position="1125"/>
        <end position="1150"/>
    </location>
</feature>
<organism evidence="6 7">
    <name type="scientific">Digitaria exilis</name>
    <dbReference type="NCBI Taxonomy" id="1010633"/>
    <lineage>
        <taxon>Eukaryota</taxon>
        <taxon>Viridiplantae</taxon>
        <taxon>Streptophyta</taxon>
        <taxon>Embryophyta</taxon>
        <taxon>Tracheophyta</taxon>
        <taxon>Spermatophyta</taxon>
        <taxon>Magnoliopsida</taxon>
        <taxon>Liliopsida</taxon>
        <taxon>Poales</taxon>
        <taxon>Poaceae</taxon>
        <taxon>PACMAD clade</taxon>
        <taxon>Panicoideae</taxon>
        <taxon>Panicodae</taxon>
        <taxon>Paniceae</taxon>
        <taxon>Anthephorinae</taxon>
        <taxon>Digitaria</taxon>
    </lineage>
</organism>
<feature type="region of interest" description="Disordered" evidence="3">
    <location>
        <begin position="752"/>
        <end position="790"/>
    </location>
</feature>
<feature type="domain" description="3'-5' exonuclease" evidence="5">
    <location>
        <begin position="1457"/>
        <end position="1643"/>
    </location>
</feature>
<dbReference type="FunFam" id="3.30.420.10:FF:000054">
    <property type="entry name" value="Werner Syndrome-like exonuclease"/>
    <property type="match status" value="3"/>
</dbReference>
<dbReference type="CDD" id="cd06141">
    <property type="entry name" value="WRN_exo"/>
    <property type="match status" value="3"/>
</dbReference>
<dbReference type="GO" id="GO:0008408">
    <property type="term" value="F:3'-5' exonuclease activity"/>
    <property type="evidence" value="ECO:0007669"/>
    <property type="project" value="InterPro"/>
</dbReference>
<dbReference type="EMBL" id="JACEFO010001882">
    <property type="protein sequence ID" value="KAF8695912.1"/>
    <property type="molecule type" value="Genomic_DNA"/>
</dbReference>
<feature type="compositionally biased region" description="Basic residues" evidence="3">
    <location>
        <begin position="1757"/>
        <end position="1777"/>
    </location>
</feature>
<dbReference type="InterPro" id="IPR036397">
    <property type="entry name" value="RNaseH_sf"/>
</dbReference>
<dbReference type="GO" id="GO:0006139">
    <property type="term" value="P:nucleobase-containing compound metabolic process"/>
    <property type="evidence" value="ECO:0007669"/>
    <property type="project" value="InterPro"/>
</dbReference>
<feature type="compositionally biased region" description="Low complexity" evidence="3">
    <location>
        <begin position="22"/>
        <end position="35"/>
    </location>
</feature>
<feature type="domain" description="3'-5' exonuclease" evidence="5">
    <location>
        <begin position="529"/>
        <end position="718"/>
    </location>
</feature>
<feature type="transmembrane region" description="Helical" evidence="4">
    <location>
        <begin position="1220"/>
        <end position="1238"/>
    </location>
</feature>
<evidence type="ECO:0000256" key="4">
    <source>
        <dbReference type="SAM" id="Phobius"/>
    </source>
</evidence>
<evidence type="ECO:0000256" key="3">
    <source>
        <dbReference type="SAM" id="MobiDB-lite"/>
    </source>
</evidence>
<dbReference type="GO" id="GO:0005737">
    <property type="term" value="C:cytoplasm"/>
    <property type="evidence" value="ECO:0007669"/>
    <property type="project" value="TreeGrafter"/>
</dbReference>
<feature type="compositionally biased region" description="Basic and acidic residues" evidence="3">
    <location>
        <begin position="1133"/>
        <end position="1150"/>
    </location>
</feature>
<feature type="transmembrane region" description="Helical" evidence="4">
    <location>
        <begin position="248"/>
        <end position="273"/>
    </location>
</feature>
<evidence type="ECO:0000256" key="1">
    <source>
        <dbReference type="ARBA" id="ARBA00022722"/>
    </source>
</evidence>
<dbReference type="Gene3D" id="3.30.420.10">
    <property type="entry name" value="Ribonuclease H-like superfamily/Ribonuclease H"/>
    <property type="match status" value="3"/>
</dbReference>
<dbReference type="SMART" id="SM00474">
    <property type="entry name" value="35EXOc"/>
    <property type="match status" value="3"/>
</dbReference>
<dbReference type="OrthoDB" id="1920326at2759"/>
<evidence type="ECO:0000256" key="2">
    <source>
        <dbReference type="ARBA" id="ARBA00022801"/>
    </source>
</evidence>
<feature type="compositionally biased region" description="Basic and acidic residues" evidence="3">
    <location>
        <begin position="79"/>
        <end position="100"/>
    </location>
</feature>
<dbReference type="InterPro" id="IPR036259">
    <property type="entry name" value="MFS_trans_sf"/>
</dbReference>
<keyword evidence="7" id="KW-1185">Reference proteome</keyword>
<dbReference type="InterPro" id="IPR002562">
    <property type="entry name" value="3'-5'_exonuclease_dom"/>
</dbReference>
<feature type="compositionally biased region" description="Low complexity" evidence="3">
    <location>
        <begin position="45"/>
        <end position="60"/>
    </location>
</feature>
<feature type="domain" description="3'-5' exonuclease" evidence="5">
    <location>
        <begin position="811"/>
        <end position="994"/>
    </location>
</feature>
<feature type="region of interest" description="Disordered" evidence="3">
    <location>
        <begin position="1684"/>
        <end position="1813"/>
    </location>
</feature>
<feature type="compositionally biased region" description="Gly residues" evidence="3">
    <location>
        <begin position="146"/>
        <end position="156"/>
    </location>
</feature>
<feature type="compositionally biased region" description="Basic and acidic residues" evidence="3">
    <location>
        <begin position="1"/>
        <end position="15"/>
    </location>
</feature>
<feature type="region of interest" description="Disordered" evidence="3">
    <location>
        <begin position="278"/>
        <end position="341"/>
    </location>
</feature>
<reference evidence="6" key="1">
    <citation type="submission" date="2020-07" db="EMBL/GenBank/DDBJ databases">
        <title>Genome sequence and genetic diversity analysis of an under-domesticated orphan crop, white fonio (Digitaria exilis).</title>
        <authorList>
            <person name="Bennetzen J.L."/>
            <person name="Chen S."/>
            <person name="Ma X."/>
            <person name="Wang X."/>
            <person name="Yssel A.E.J."/>
            <person name="Chaluvadi S.R."/>
            <person name="Johnson M."/>
            <person name="Gangashetty P."/>
            <person name="Hamidou F."/>
            <person name="Sanogo M.D."/>
            <person name="Zwaenepoel A."/>
            <person name="Wallace J."/>
            <person name="Van De Peer Y."/>
            <person name="Van Deynze A."/>
        </authorList>
    </citation>
    <scope>NUCLEOTIDE SEQUENCE</scope>
    <source>
        <tissue evidence="6">Leaves</tissue>
    </source>
</reference>
<dbReference type="PANTHER" id="PTHR13620">
    <property type="entry name" value="3-5 EXONUCLEASE"/>
    <property type="match status" value="1"/>
</dbReference>